<dbReference type="PANTHER" id="PTHR14237">
    <property type="entry name" value="MOLYBDOPTERIN COFACTOR SULFURASE MOSC"/>
    <property type="match status" value="1"/>
</dbReference>
<dbReference type="Pfam" id="PF03476">
    <property type="entry name" value="MOSC_N"/>
    <property type="match status" value="1"/>
</dbReference>
<sequence length="270" mass="30436">MRCSVKDLFIYPVKSTQGIAVPHSNVQECGLAFDRHFLVTDTKGKFITGRSKAKMVLIQTRLDANGLILDAPQMPSLPLQYLEFSDEYHPVQVWGDNFKGQHCSTEADSWLSRYLGVECRLYYFGPNSVRHVNNTTHPVSFADGYPLLLVSQASLRDLNQRSSEPVSMAQFRPNIVVKGCGPFAEDSWHKIRIGDVEFLVSKPCSRCVFTSVDPITGRRSENKEPLTTLRKYRQGRDGEIYFGQNLIPLNSGKIHEGDHIEIISSQAPVF</sequence>
<dbReference type="PROSITE" id="PS51340">
    <property type="entry name" value="MOSC"/>
    <property type="match status" value="1"/>
</dbReference>
<dbReference type="InterPro" id="IPR005303">
    <property type="entry name" value="MOCOS_middle"/>
</dbReference>
<organism evidence="2 3">
    <name type="scientific">Thalassotalea litorea</name>
    <dbReference type="NCBI Taxonomy" id="2020715"/>
    <lineage>
        <taxon>Bacteria</taxon>
        <taxon>Pseudomonadati</taxon>
        <taxon>Pseudomonadota</taxon>
        <taxon>Gammaproteobacteria</taxon>
        <taxon>Alteromonadales</taxon>
        <taxon>Colwelliaceae</taxon>
        <taxon>Thalassotalea</taxon>
    </lineage>
</organism>
<keyword evidence="3" id="KW-1185">Reference proteome</keyword>
<dbReference type="SUPFAM" id="SSF141673">
    <property type="entry name" value="MOSC N-terminal domain-like"/>
    <property type="match status" value="1"/>
</dbReference>
<reference evidence="2 3" key="1">
    <citation type="submission" date="2019-05" db="EMBL/GenBank/DDBJ databases">
        <title>Genome sequences of Thalassotalea litorea 1K03283.</title>
        <authorList>
            <person name="Zhang D."/>
        </authorList>
    </citation>
    <scope>NUCLEOTIDE SEQUENCE [LARGE SCALE GENOMIC DNA]</scope>
    <source>
        <strain evidence="2 3">MCCC 1K03283</strain>
    </source>
</reference>
<dbReference type="SUPFAM" id="SSF50800">
    <property type="entry name" value="PK beta-barrel domain-like"/>
    <property type="match status" value="1"/>
</dbReference>
<dbReference type="Proteomes" id="UP000307790">
    <property type="component" value="Unassembled WGS sequence"/>
</dbReference>
<dbReference type="EMBL" id="VCBC01000022">
    <property type="protein sequence ID" value="TLU59956.1"/>
    <property type="molecule type" value="Genomic_DNA"/>
</dbReference>
<evidence type="ECO:0000259" key="1">
    <source>
        <dbReference type="PROSITE" id="PS51340"/>
    </source>
</evidence>
<dbReference type="Pfam" id="PF03473">
    <property type="entry name" value="MOSC"/>
    <property type="match status" value="1"/>
</dbReference>
<comment type="caution">
    <text evidence="2">The sequence shown here is derived from an EMBL/GenBank/DDBJ whole genome shotgun (WGS) entry which is preliminary data.</text>
</comment>
<dbReference type="RefSeq" id="WP_138321572.1">
    <property type="nucleotide sequence ID" value="NZ_VCBC01000022.1"/>
</dbReference>
<dbReference type="GO" id="GO:0030151">
    <property type="term" value="F:molybdenum ion binding"/>
    <property type="evidence" value="ECO:0007669"/>
    <property type="project" value="InterPro"/>
</dbReference>
<gene>
    <name evidence="2" type="ORF">FE810_16160</name>
</gene>
<dbReference type="OrthoDB" id="581532at2"/>
<evidence type="ECO:0000313" key="3">
    <source>
        <dbReference type="Proteomes" id="UP000307790"/>
    </source>
</evidence>
<dbReference type="InterPro" id="IPR011037">
    <property type="entry name" value="Pyrv_Knase-like_insert_dom_sf"/>
</dbReference>
<protein>
    <submittedName>
        <fullName evidence="2">MOSC domain-containing protein</fullName>
    </submittedName>
</protein>
<dbReference type="AlphaFoldDB" id="A0A5R9IBG3"/>
<name>A0A5R9IBG3_9GAMM</name>
<evidence type="ECO:0000313" key="2">
    <source>
        <dbReference type="EMBL" id="TLU59956.1"/>
    </source>
</evidence>
<feature type="domain" description="MOSC" evidence="1">
    <location>
        <begin position="119"/>
        <end position="263"/>
    </location>
</feature>
<accession>A0A5R9IBG3</accession>
<dbReference type="InterPro" id="IPR005302">
    <property type="entry name" value="MoCF_Sase_C"/>
</dbReference>
<dbReference type="PANTHER" id="PTHR14237:SF19">
    <property type="entry name" value="MITOCHONDRIAL AMIDOXIME REDUCING COMPONENT 1"/>
    <property type="match status" value="1"/>
</dbReference>
<dbReference type="GO" id="GO:0030170">
    <property type="term" value="F:pyridoxal phosphate binding"/>
    <property type="evidence" value="ECO:0007669"/>
    <property type="project" value="InterPro"/>
</dbReference>
<proteinExistence type="predicted"/>
<dbReference type="GO" id="GO:0003824">
    <property type="term" value="F:catalytic activity"/>
    <property type="evidence" value="ECO:0007669"/>
    <property type="project" value="InterPro"/>
</dbReference>